<gene>
    <name evidence="4" type="primary">cobQ</name>
    <name evidence="7" type="ORF">GJU41_07620</name>
</gene>
<evidence type="ECO:0000259" key="5">
    <source>
        <dbReference type="Pfam" id="PF01656"/>
    </source>
</evidence>
<keyword evidence="3 4" id="KW-0315">Glutamine amidotransferase</keyword>
<evidence type="ECO:0000259" key="6">
    <source>
        <dbReference type="Pfam" id="PF07685"/>
    </source>
</evidence>
<evidence type="ECO:0000256" key="4">
    <source>
        <dbReference type="HAMAP-Rule" id="MF_00028"/>
    </source>
</evidence>
<feature type="active site" evidence="4">
    <location>
        <position position="442"/>
    </location>
</feature>
<dbReference type="CDD" id="cd05389">
    <property type="entry name" value="CobQ_N"/>
    <property type="match status" value="1"/>
</dbReference>
<keyword evidence="8" id="KW-1185">Reference proteome</keyword>
<dbReference type="Pfam" id="PF07685">
    <property type="entry name" value="GATase_3"/>
    <property type="match status" value="1"/>
</dbReference>
<feature type="domain" description="CobB/CobQ-like glutamine amidotransferase" evidence="6">
    <location>
        <begin position="263"/>
        <end position="450"/>
    </location>
</feature>
<evidence type="ECO:0000256" key="2">
    <source>
        <dbReference type="ARBA" id="ARBA00022573"/>
    </source>
</evidence>
<dbReference type="EMBL" id="WKKF01000001">
    <property type="protein sequence ID" value="MRX53838.1"/>
    <property type="molecule type" value="Genomic_DNA"/>
</dbReference>
<dbReference type="HAMAP" id="MF_00028">
    <property type="entry name" value="CobQ"/>
    <property type="match status" value="1"/>
</dbReference>
<dbReference type="SUPFAM" id="SSF52540">
    <property type="entry name" value="P-loop containing nucleoside triphosphate hydrolases"/>
    <property type="match status" value="1"/>
</dbReference>
<dbReference type="Gene3D" id="3.40.50.300">
    <property type="entry name" value="P-loop containing nucleotide triphosphate hydrolases"/>
    <property type="match status" value="1"/>
</dbReference>
<dbReference type="Pfam" id="PF01656">
    <property type="entry name" value="CbiA"/>
    <property type="match status" value="1"/>
</dbReference>
<comment type="similarity">
    <text evidence="4">Belongs to the CobB/CobQ family. CobQ subfamily.</text>
</comment>
<dbReference type="InterPro" id="IPR027417">
    <property type="entry name" value="P-loop_NTPase"/>
</dbReference>
<protein>
    <recommendedName>
        <fullName evidence="4">Cobyric acid synthase</fullName>
    </recommendedName>
</protein>
<dbReference type="InterPro" id="IPR033949">
    <property type="entry name" value="CobQ_GATase1"/>
</dbReference>
<organism evidence="7 8">
    <name type="scientific">Metabacillus idriensis</name>
    <dbReference type="NCBI Taxonomy" id="324768"/>
    <lineage>
        <taxon>Bacteria</taxon>
        <taxon>Bacillati</taxon>
        <taxon>Bacillota</taxon>
        <taxon>Bacilli</taxon>
        <taxon>Bacillales</taxon>
        <taxon>Bacillaceae</taxon>
        <taxon>Metabacillus</taxon>
    </lineage>
</organism>
<evidence type="ECO:0000256" key="1">
    <source>
        <dbReference type="ARBA" id="ARBA00004953"/>
    </source>
</evidence>
<dbReference type="GO" id="GO:0009236">
    <property type="term" value="P:cobalamin biosynthetic process"/>
    <property type="evidence" value="ECO:0007669"/>
    <property type="project" value="UniProtKB-UniRule"/>
</dbReference>
<accession>A0A6I2M6T4</accession>
<proteinExistence type="inferred from homology"/>
<dbReference type="PROSITE" id="PS51274">
    <property type="entry name" value="GATASE_COBBQ"/>
    <property type="match status" value="1"/>
</dbReference>
<evidence type="ECO:0000313" key="7">
    <source>
        <dbReference type="EMBL" id="MRX53838.1"/>
    </source>
</evidence>
<feature type="domain" description="CobQ/CobB/MinD/ParA nucleotide binding" evidence="5">
    <location>
        <begin position="13"/>
        <end position="241"/>
    </location>
</feature>
<dbReference type="RefSeq" id="WP_070877405.1">
    <property type="nucleotide sequence ID" value="NZ_CAJGAA010000001.1"/>
</dbReference>
<dbReference type="GO" id="GO:0015420">
    <property type="term" value="F:ABC-type vitamin B12 transporter activity"/>
    <property type="evidence" value="ECO:0007669"/>
    <property type="project" value="UniProtKB-UniRule"/>
</dbReference>
<comment type="function">
    <text evidence="4">Catalyzes amidations at positions B, D, E, and G on adenosylcobyrinic A,C-diamide. NH(2) groups are provided by glutamine, and one molecule of ATP is hydrogenolyzed for each amidation.</text>
</comment>
<comment type="pathway">
    <text evidence="1 4">Cofactor biosynthesis; adenosylcobalamin biosynthesis.</text>
</comment>
<dbReference type="CDD" id="cd01750">
    <property type="entry name" value="GATase1_CobQ"/>
    <property type="match status" value="1"/>
</dbReference>
<keyword evidence="2 4" id="KW-0169">Cobalamin biosynthesis</keyword>
<comment type="caution">
    <text evidence="7">The sequence shown here is derived from an EMBL/GenBank/DDBJ whole genome shotgun (WGS) entry which is preliminary data.</text>
</comment>
<dbReference type="Gene3D" id="3.40.50.880">
    <property type="match status" value="1"/>
</dbReference>
<feature type="active site" description="Nucleophile" evidence="4">
    <location>
        <position position="342"/>
    </location>
</feature>
<dbReference type="Proteomes" id="UP000441585">
    <property type="component" value="Unassembled WGS sequence"/>
</dbReference>
<dbReference type="InterPro" id="IPR002586">
    <property type="entry name" value="CobQ/CobB/MinD/ParA_Nub-bd_dom"/>
</dbReference>
<dbReference type="InterPro" id="IPR047045">
    <property type="entry name" value="CobQ_N"/>
</dbReference>
<evidence type="ECO:0000313" key="8">
    <source>
        <dbReference type="Proteomes" id="UP000441585"/>
    </source>
</evidence>
<dbReference type="NCBIfam" id="NF001989">
    <property type="entry name" value="PRK00784.1"/>
    <property type="match status" value="1"/>
</dbReference>
<dbReference type="PANTHER" id="PTHR21343:SF1">
    <property type="entry name" value="COBYRIC ACID SYNTHASE"/>
    <property type="match status" value="1"/>
</dbReference>
<dbReference type="SUPFAM" id="SSF52317">
    <property type="entry name" value="Class I glutamine amidotransferase-like"/>
    <property type="match status" value="1"/>
</dbReference>
<evidence type="ECO:0000256" key="3">
    <source>
        <dbReference type="ARBA" id="ARBA00022962"/>
    </source>
</evidence>
<sequence length="513" mass="57297">MELNIEAQKALKLMIQGTHSDAGKSMLVTALCRIFRQDGYQTAPFKSQNMALNSYITSDGKEIGRAQGIQAEAAQIEATTDMNPILIKPSKDMESQVVFHGKPYANMRATEYREDFYHLGLQAIKDSLMKLSNKYEVIVIEGAGSPAEVNLNDRELVNMRVAAIAEAPVILIGDIDKGGVFASLVGTLQLLSEANRNRIIGVIINKFRGDLSLLQPGLDWFEKYTGLPVLGVVPFLPDLEIDGEDSLVLSQYSNGTNHDAELDVAVLSYPRLSNFTDIDPLRLEPDVNIRFVKKAAHFGNPDLIILPGTKNTAEDLLFLKQTGLYNKIISAYEKGIQLAGICGGFQMLGEKVMDPHGVESDHQELTGLGIFPVCTTIFSEKKTIRSEGYCSLKDFEKISLSGYEIHMGQTASTQKVNPFSVLSGIEEGCTARDGQVFGTYLHDVFHNDEFRGIYLNKLRQKKRLEPIERSLRFRFFKESEYDRLAAHVRGSVDLKKIYESMKTFYLKEVKQND</sequence>
<dbReference type="UniPathway" id="UPA00148"/>
<dbReference type="InterPro" id="IPR004459">
    <property type="entry name" value="CobQ_synth"/>
</dbReference>
<reference evidence="7 8" key="1">
    <citation type="submission" date="2019-11" db="EMBL/GenBank/DDBJ databases">
        <title>Bacillus idriensis genome.</title>
        <authorList>
            <person name="Konopka E.N."/>
            <person name="Newman J.D."/>
        </authorList>
    </citation>
    <scope>NUCLEOTIDE SEQUENCE [LARGE SCALE GENOMIC DNA]</scope>
    <source>
        <strain evidence="7 8">DSM 19097</strain>
    </source>
</reference>
<dbReference type="InterPro" id="IPR011698">
    <property type="entry name" value="GATase_3"/>
</dbReference>
<dbReference type="AlphaFoldDB" id="A0A6I2M6T4"/>
<dbReference type="NCBIfam" id="TIGR00313">
    <property type="entry name" value="cobQ"/>
    <property type="match status" value="1"/>
</dbReference>
<name>A0A6I2M6T4_9BACI</name>
<dbReference type="GO" id="GO:0003824">
    <property type="term" value="F:catalytic activity"/>
    <property type="evidence" value="ECO:0007669"/>
    <property type="project" value="InterPro"/>
</dbReference>
<dbReference type="PANTHER" id="PTHR21343">
    <property type="entry name" value="DETHIOBIOTIN SYNTHETASE"/>
    <property type="match status" value="1"/>
</dbReference>
<dbReference type="InterPro" id="IPR029062">
    <property type="entry name" value="Class_I_gatase-like"/>
</dbReference>